<dbReference type="EMBL" id="CAJPIN010012686">
    <property type="protein sequence ID" value="CAG2060539.1"/>
    <property type="molecule type" value="Genomic_DNA"/>
</dbReference>
<evidence type="ECO:0000313" key="15">
    <source>
        <dbReference type="Proteomes" id="UP001153148"/>
    </source>
</evidence>
<protein>
    <recommendedName>
        <fullName evidence="10">Dynein regulatory complex subunit 2</fullName>
    </recommendedName>
    <alternativeName>
        <fullName evidence="11">Coiled-coil domain-containing protein 65</fullName>
    </alternativeName>
</protein>
<comment type="similarity">
    <text evidence="9">Belongs to the DRC2 family.</text>
</comment>
<dbReference type="Pfam" id="PF14772">
    <property type="entry name" value="NYD-SP28"/>
    <property type="match status" value="1"/>
</dbReference>
<dbReference type="InterPro" id="IPR039505">
    <property type="entry name" value="DRC1/2_N"/>
</dbReference>
<feature type="domain" description="Dynein regulatory complex protein 1/2 N-terminal" evidence="13">
    <location>
        <begin position="26"/>
        <end position="87"/>
    </location>
</feature>
<evidence type="ECO:0000313" key="14">
    <source>
        <dbReference type="EMBL" id="CAG2060539.1"/>
    </source>
</evidence>
<keyword evidence="4" id="KW-0175">Coiled coil</keyword>
<evidence type="ECO:0000256" key="9">
    <source>
        <dbReference type="ARBA" id="ARBA00038424"/>
    </source>
</evidence>
<evidence type="ECO:0000256" key="1">
    <source>
        <dbReference type="ARBA" id="ARBA00004611"/>
    </source>
</evidence>
<dbReference type="PANTHER" id="PTHR21625:SF0">
    <property type="entry name" value="DYNEIN REGULATORY COMPLEX SUBUNIT 2"/>
    <property type="match status" value="1"/>
</dbReference>
<keyword evidence="15" id="KW-1185">Reference proteome</keyword>
<evidence type="ECO:0000256" key="2">
    <source>
        <dbReference type="ARBA" id="ARBA00022490"/>
    </source>
</evidence>
<evidence type="ECO:0000259" key="13">
    <source>
        <dbReference type="Pfam" id="PF14772"/>
    </source>
</evidence>
<gene>
    <name evidence="14" type="ORF">TPAB3V08_LOCUS7495</name>
</gene>
<keyword evidence="6" id="KW-0206">Cytoskeleton</keyword>
<keyword evidence="7" id="KW-0966">Cell projection</keyword>
<comment type="caution">
    <text evidence="14">The sequence shown here is derived from an EMBL/GenBank/DDBJ whole genome shotgun (WGS) entry which is preliminary data.</text>
</comment>
<dbReference type="InterPro" id="IPR039750">
    <property type="entry name" value="DRC1/DRC2"/>
</dbReference>
<evidence type="ECO:0000256" key="8">
    <source>
        <dbReference type="ARBA" id="ARBA00037841"/>
    </source>
</evidence>
<evidence type="ECO:0000256" key="12">
    <source>
        <dbReference type="ARBA" id="ARBA00045865"/>
    </source>
</evidence>
<name>A0ABN7NXP7_TIMPD</name>
<evidence type="ECO:0000256" key="6">
    <source>
        <dbReference type="ARBA" id="ARBA00023212"/>
    </source>
</evidence>
<proteinExistence type="inferred from homology"/>
<accession>A0ABN7NXP7</accession>
<comment type="subcellular location">
    <subcellularLocation>
        <location evidence="1">Cytoplasm</location>
        <location evidence="1">Cytoskeleton</location>
        <location evidence="1">Flagellum axoneme</location>
    </subcellularLocation>
    <subcellularLocation>
        <location evidence="8">Cytoplasm</location>
        <location evidence="8">Cytoskeleton</location>
        <location evidence="8">Flagellum basal body</location>
    </subcellularLocation>
</comment>
<keyword evidence="3" id="KW-0282">Flagellum</keyword>
<dbReference type="Proteomes" id="UP001153148">
    <property type="component" value="Unassembled WGS sequence"/>
</dbReference>
<keyword evidence="5" id="KW-0969">Cilium</keyword>
<dbReference type="PANTHER" id="PTHR21625">
    <property type="entry name" value="NYD-SP28 PROTEIN"/>
    <property type="match status" value="1"/>
</dbReference>
<evidence type="ECO:0000256" key="10">
    <source>
        <dbReference type="ARBA" id="ARBA00040899"/>
    </source>
</evidence>
<sequence length="130" mass="15113">MGPKKKGKGSKLARMTEEEKARYLQHRAAIEEEARRRKQQLIATFMKNKLKKEEAFTRLNLAKINQQWRQILRGIKSQELRRELEGMIRTVLAYQPKYLLTHSGSLGVESLAHIPLLTVYGQVEVRISAR</sequence>
<evidence type="ECO:0000256" key="4">
    <source>
        <dbReference type="ARBA" id="ARBA00023054"/>
    </source>
</evidence>
<keyword evidence="2" id="KW-0963">Cytoplasm</keyword>
<reference evidence="14" key="1">
    <citation type="submission" date="2021-03" db="EMBL/GenBank/DDBJ databases">
        <authorList>
            <person name="Tran Van P."/>
        </authorList>
    </citation>
    <scope>NUCLEOTIDE SEQUENCE</scope>
</reference>
<evidence type="ECO:0000256" key="7">
    <source>
        <dbReference type="ARBA" id="ARBA00023273"/>
    </source>
</evidence>
<evidence type="ECO:0000256" key="3">
    <source>
        <dbReference type="ARBA" id="ARBA00022846"/>
    </source>
</evidence>
<comment type="function">
    <text evidence="12">Component of the nexin-dynein regulatory complex (N-DRC), a key regulator of ciliary/flagellar motility which maintains the alignment and integrity of the distal axoneme and regulates microtubule sliding in motile axonemes. Plays a critical role in the assembly of N-DRC and also stabilizes the assembly of multiple inner dynein arms and radial spokes. Coassembles with DRC1 to form a central scaffold needed for assembly of the N-DRC and its attachment to the outer doublet microtubules.</text>
</comment>
<evidence type="ECO:0000256" key="5">
    <source>
        <dbReference type="ARBA" id="ARBA00023069"/>
    </source>
</evidence>
<evidence type="ECO:0000256" key="11">
    <source>
        <dbReference type="ARBA" id="ARBA00041517"/>
    </source>
</evidence>
<organism evidence="14 15">
    <name type="scientific">Timema podura</name>
    <name type="common">Walking stick</name>
    <dbReference type="NCBI Taxonomy" id="61482"/>
    <lineage>
        <taxon>Eukaryota</taxon>
        <taxon>Metazoa</taxon>
        <taxon>Ecdysozoa</taxon>
        <taxon>Arthropoda</taxon>
        <taxon>Hexapoda</taxon>
        <taxon>Insecta</taxon>
        <taxon>Pterygota</taxon>
        <taxon>Neoptera</taxon>
        <taxon>Polyneoptera</taxon>
        <taxon>Phasmatodea</taxon>
        <taxon>Timematodea</taxon>
        <taxon>Timematoidea</taxon>
        <taxon>Timematidae</taxon>
        <taxon>Timema</taxon>
    </lineage>
</organism>